<dbReference type="AlphaFoldDB" id="A0A8H3DPC4"/>
<feature type="non-terminal residue" evidence="13">
    <location>
        <position position="1"/>
    </location>
</feature>
<keyword evidence="4 12" id="KW-0349">Heme</keyword>
<dbReference type="GO" id="GO:0005506">
    <property type="term" value="F:iron ion binding"/>
    <property type="evidence" value="ECO:0007669"/>
    <property type="project" value="InterPro"/>
</dbReference>
<accession>A0A8H3DPC4</accession>
<comment type="caution">
    <text evidence="13">The sequence shown here is derived from an EMBL/GenBank/DDBJ whole genome shotgun (WGS) entry which is preliminary data.</text>
</comment>
<keyword evidence="8 12" id="KW-0560">Oxidoreductase</keyword>
<gene>
    <name evidence="13" type="ORF">RDB_LOCUS183705</name>
</gene>
<dbReference type="InterPro" id="IPR001128">
    <property type="entry name" value="Cyt_P450"/>
</dbReference>
<comment type="subcellular location">
    <subcellularLocation>
        <location evidence="2">Membrane</location>
    </subcellularLocation>
</comment>
<dbReference type="Gene3D" id="1.10.630.10">
    <property type="entry name" value="Cytochrome P450"/>
    <property type="match status" value="1"/>
</dbReference>
<keyword evidence="5" id="KW-0812">Transmembrane</keyword>
<comment type="cofactor">
    <cofactor evidence="1">
        <name>heme</name>
        <dbReference type="ChEBI" id="CHEBI:30413"/>
    </cofactor>
</comment>
<evidence type="ECO:0000256" key="9">
    <source>
        <dbReference type="ARBA" id="ARBA00023004"/>
    </source>
</evidence>
<evidence type="ECO:0000256" key="11">
    <source>
        <dbReference type="ARBA" id="ARBA00023136"/>
    </source>
</evidence>
<dbReference type="PANTHER" id="PTHR46300:SF2">
    <property type="entry name" value="CYTOCHROME P450 MONOOXYGENASE ALNH-RELATED"/>
    <property type="match status" value="1"/>
</dbReference>
<dbReference type="InterPro" id="IPR017972">
    <property type="entry name" value="Cyt_P450_CS"/>
</dbReference>
<evidence type="ECO:0000256" key="8">
    <source>
        <dbReference type="ARBA" id="ARBA00023002"/>
    </source>
</evidence>
<dbReference type="EMBL" id="CAJMXA010004218">
    <property type="protein sequence ID" value="CAE6537348.1"/>
    <property type="molecule type" value="Genomic_DNA"/>
</dbReference>
<evidence type="ECO:0000256" key="5">
    <source>
        <dbReference type="ARBA" id="ARBA00022692"/>
    </source>
</evidence>
<dbReference type="InterPro" id="IPR050364">
    <property type="entry name" value="Cytochrome_P450_fung"/>
</dbReference>
<evidence type="ECO:0000256" key="1">
    <source>
        <dbReference type="ARBA" id="ARBA00001971"/>
    </source>
</evidence>
<keyword evidence="11" id="KW-0472">Membrane</keyword>
<proteinExistence type="inferred from homology"/>
<dbReference type="GO" id="GO:0004497">
    <property type="term" value="F:monooxygenase activity"/>
    <property type="evidence" value="ECO:0007669"/>
    <property type="project" value="UniProtKB-KW"/>
</dbReference>
<comment type="similarity">
    <text evidence="3 12">Belongs to the cytochrome P450 family.</text>
</comment>
<evidence type="ECO:0000313" key="14">
    <source>
        <dbReference type="Proteomes" id="UP000663853"/>
    </source>
</evidence>
<keyword evidence="7" id="KW-1133">Transmembrane helix</keyword>
<dbReference type="SUPFAM" id="SSF48264">
    <property type="entry name" value="Cytochrome P450"/>
    <property type="match status" value="1"/>
</dbReference>
<evidence type="ECO:0000256" key="3">
    <source>
        <dbReference type="ARBA" id="ARBA00010617"/>
    </source>
</evidence>
<dbReference type="Proteomes" id="UP000663853">
    <property type="component" value="Unassembled WGS sequence"/>
</dbReference>
<dbReference type="GO" id="GO:0016020">
    <property type="term" value="C:membrane"/>
    <property type="evidence" value="ECO:0007669"/>
    <property type="project" value="UniProtKB-SubCell"/>
</dbReference>
<protein>
    <recommendedName>
        <fullName evidence="15">Cytochrome P450</fullName>
    </recommendedName>
</protein>
<evidence type="ECO:0000313" key="13">
    <source>
        <dbReference type="EMBL" id="CAE6537348.1"/>
    </source>
</evidence>
<dbReference type="PANTHER" id="PTHR46300">
    <property type="entry name" value="P450, PUTATIVE (EUROFUNG)-RELATED-RELATED"/>
    <property type="match status" value="1"/>
</dbReference>
<evidence type="ECO:0000256" key="2">
    <source>
        <dbReference type="ARBA" id="ARBA00004370"/>
    </source>
</evidence>
<dbReference type="Pfam" id="PF00067">
    <property type="entry name" value="p450"/>
    <property type="match status" value="1"/>
</dbReference>
<dbReference type="GO" id="GO:0020037">
    <property type="term" value="F:heme binding"/>
    <property type="evidence" value="ECO:0007669"/>
    <property type="project" value="InterPro"/>
</dbReference>
<sequence>FGNICRDETVYEDPETFNPDRFEDPSVPQVSVFGWGRRKCPGLHYADYSLFITITSLLATFNFSKAKGKAAPKIEDSANTVVAELKPFDFEFSPRSEKHRQVILDSMH</sequence>
<reference evidence="13" key="1">
    <citation type="submission" date="2021-01" db="EMBL/GenBank/DDBJ databases">
        <authorList>
            <person name="Kaushik A."/>
        </authorList>
    </citation>
    <scope>NUCLEOTIDE SEQUENCE</scope>
    <source>
        <strain evidence="13">AG6-10EEA</strain>
    </source>
</reference>
<evidence type="ECO:0008006" key="15">
    <source>
        <dbReference type="Google" id="ProtNLM"/>
    </source>
</evidence>
<organism evidence="13 14">
    <name type="scientific">Rhizoctonia solani</name>
    <dbReference type="NCBI Taxonomy" id="456999"/>
    <lineage>
        <taxon>Eukaryota</taxon>
        <taxon>Fungi</taxon>
        <taxon>Dikarya</taxon>
        <taxon>Basidiomycota</taxon>
        <taxon>Agaricomycotina</taxon>
        <taxon>Agaricomycetes</taxon>
        <taxon>Cantharellales</taxon>
        <taxon>Ceratobasidiaceae</taxon>
        <taxon>Rhizoctonia</taxon>
    </lineage>
</organism>
<evidence type="ECO:0000256" key="10">
    <source>
        <dbReference type="ARBA" id="ARBA00023033"/>
    </source>
</evidence>
<keyword evidence="9 12" id="KW-0408">Iron</keyword>
<dbReference type="GO" id="GO:0016705">
    <property type="term" value="F:oxidoreductase activity, acting on paired donors, with incorporation or reduction of molecular oxygen"/>
    <property type="evidence" value="ECO:0007669"/>
    <property type="project" value="InterPro"/>
</dbReference>
<name>A0A8H3DPC4_9AGAM</name>
<evidence type="ECO:0000256" key="4">
    <source>
        <dbReference type="ARBA" id="ARBA00022617"/>
    </source>
</evidence>
<dbReference type="InterPro" id="IPR036396">
    <property type="entry name" value="Cyt_P450_sf"/>
</dbReference>
<keyword evidence="10 12" id="KW-0503">Monooxygenase</keyword>
<dbReference type="PROSITE" id="PS00086">
    <property type="entry name" value="CYTOCHROME_P450"/>
    <property type="match status" value="1"/>
</dbReference>
<evidence type="ECO:0000256" key="6">
    <source>
        <dbReference type="ARBA" id="ARBA00022723"/>
    </source>
</evidence>
<evidence type="ECO:0000256" key="12">
    <source>
        <dbReference type="RuleBase" id="RU000461"/>
    </source>
</evidence>
<keyword evidence="6 12" id="KW-0479">Metal-binding</keyword>
<evidence type="ECO:0000256" key="7">
    <source>
        <dbReference type="ARBA" id="ARBA00022989"/>
    </source>
</evidence>